<accession>D5ZNW8</accession>
<evidence type="ECO:0000313" key="2">
    <source>
        <dbReference type="EMBL" id="EFE72249.2"/>
    </source>
</evidence>
<evidence type="ECO:0000313" key="3">
    <source>
        <dbReference type="Proteomes" id="UP000003824"/>
    </source>
</evidence>
<dbReference type="EMBL" id="DS999641">
    <property type="protein sequence ID" value="EFE72249.2"/>
    <property type="molecule type" value="Genomic_DNA"/>
</dbReference>
<protein>
    <submittedName>
        <fullName evidence="2">Predicted protein</fullName>
    </submittedName>
</protein>
<dbReference type="Proteomes" id="UP000003824">
    <property type="component" value="Unassembled WGS sequence"/>
</dbReference>
<sequence length="71" mass="7360">MNAPNRTGSPCRGSLGTADAAPTGLATTPQTVPQVPTSPSPKPRHDRHRLPDIVLVTLGDFGRGESGSYGH</sequence>
<feature type="region of interest" description="Disordered" evidence="1">
    <location>
        <begin position="1"/>
        <end position="50"/>
    </location>
</feature>
<dbReference type="AlphaFoldDB" id="D5ZNW8"/>
<proteinExistence type="predicted"/>
<reference evidence="3" key="1">
    <citation type="submission" date="2008-12" db="EMBL/GenBank/DDBJ databases">
        <title>Annotation of Streptomyces ghanaensis ATCC 14672.</title>
        <authorList>
            <consortium name="The Broad Institute Genome Sequencing Platform"/>
            <consortium name="Broad Institute Microbial Sequencing Center"/>
            <person name="Fischbach M."/>
            <person name="Ward D."/>
            <person name="Young S."/>
            <person name="Kodira C.D."/>
            <person name="Zeng Q."/>
            <person name="Koehrsen M."/>
            <person name="Godfrey P."/>
            <person name="Alvarado L."/>
            <person name="Berlin A.M."/>
            <person name="Borenstein D."/>
            <person name="Chen Z."/>
            <person name="Engels R."/>
            <person name="Freedman E."/>
            <person name="Gellesch M."/>
            <person name="Goldberg J."/>
            <person name="Griggs A."/>
            <person name="Gujja S."/>
            <person name="Heiman D.I."/>
            <person name="Hepburn T.A."/>
            <person name="Howarth C."/>
            <person name="Jen D."/>
            <person name="Larson L."/>
            <person name="Lewis B."/>
            <person name="Mehta T."/>
            <person name="Park D."/>
            <person name="Pearson M."/>
            <person name="Roberts A."/>
            <person name="Saif S."/>
            <person name="Shea T.D."/>
            <person name="Shenoy N."/>
            <person name="Sisk P."/>
            <person name="Stolte C."/>
            <person name="Sykes S.N."/>
            <person name="Walk T."/>
            <person name="White J."/>
            <person name="Yandava C."/>
            <person name="Straight P."/>
            <person name="Clardy J."/>
            <person name="Hung D."/>
            <person name="Kolter R."/>
            <person name="Mekalanos J."/>
            <person name="Walker S."/>
            <person name="Walsh C.T."/>
            <person name="Wieland B.L.C."/>
            <person name="Ilzarbe M."/>
            <person name="Galagan J."/>
            <person name="Nusbaum C."/>
            <person name="Birren B."/>
        </authorList>
    </citation>
    <scope>NUCLEOTIDE SEQUENCE [LARGE SCALE GENOMIC DNA]</scope>
    <source>
        <strain evidence="3">ATCC 14672 / DSM 40746 / JCM 4963 / KCTC 9882 / NRRL B-12104 / FH 1290</strain>
    </source>
</reference>
<gene>
    <name evidence="2" type="ORF">SSFG_07484</name>
</gene>
<name>D5ZNW8_STRV1</name>
<evidence type="ECO:0000256" key="1">
    <source>
        <dbReference type="SAM" id="MobiDB-lite"/>
    </source>
</evidence>
<organism evidence="2 3">
    <name type="scientific">Streptomyces viridosporus (strain ATCC 14672 / DSM 40746 / JCM 4963 / KCTC 9882 / NRRL B-12104 / FH 1290)</name>
    <name type="common">Streptomyces ghanaensis</name>
    <dbReference type="NCBI Taxonomy" id="566461"/>
    <lineage>
        <taxon>Bacteria</taxon>
        <taxon>Bacillati</taxon>
        <taxon>Actinomycetota</taxon>
        <taxon>Actinomycetes</taxon>
        <taxon>Kitasatosporales</taxon>
        <taxon>Streptomycetaceae</taxon>
        <taxon>Streptomyces</taxon>
    </lineage>
</organism>